<dbReference type="InterPro" id="IPR019821">
    <property type="entry name" value="Kinesin_motor_CS"/>
</dbReference>
<feature type="region of interest" description="Disordered" evidence="6">
    <location>
        <begin position="1238"/>
        <end position="1366"/>
    </location>
</feature>
<keyword evidence="5" id="KW-0175">Coiled coil</keyword>
<evidence type="ECO:0000256" key="4">
    <source>
        <dbReference type="PROSITE-ProRule" id="PRU00283"/>
    </source>
</evidence>
<dbReference type="PRINTS" id="PR00380">
    <property type="entry name" value="KINESINHEAVY"/>
</dbReference>
<dbReference type="InterPro" id="IPR001752">
    <property type="entry name" value="Kinesin_motor_dom"/>
</dbReference>
<evidence type="ECO:0000256" key="6">
    <source>
        <dbReference type="SAM" id="MobiDB-lite"/>
    </source>
</evidence>
<dbReference type="Proteomes" id="UP000288805">
    <property type="component" value="Unassembled WGS sequence"/>
</dbReference>
<proteinExistence type="inferred from homology"/>
<organism evidence="8 9">
    <name type="scientific">Vitis vinifera</name>
    <name type="common">Grape</name>
    <dbReference type="NCBI Taxonomy" id="29760"/>
    <lineage>
        <taxon>Eukaryota</taxon>
        <taxon>Viridiplantae</taxon>
        <taxon>Streptophyta</taxon>
        <taxon>Embryophyta</taxon>
        <taxon>Tracheophyta</taxon>
        <taxon>Spermatophyta</taxon>
        <taxon>Magnoliopsida</taxon>
        <taxon>eudicotyledons</taxon>
        <taxon>Gunneridae</taxon>
        <taxon>Pentapetalae</taxon>
        <taxon>rosids</taxon>
        <taxon>Vitales</taxon>
        <taxon>Vitaceae</taxon>
        <taxon>Viteae</taxon>
        <taxon>Vitis</taxon>
    </lineage>
</organism>
<feature type="region of interest" description="Disordered" evidence="6">
    <location>
        <begin position="1091"/>
        <end position="1141"/>
    </location>
</feature>
<keyword evidence="1 4" id="KW-0547">Nucleotide-binding</keyword>
<evidence type="ECO:0000256" key="1">
    <source>
        <dbReference type="ARBA" id="ARBA00022741"/>
    </source>
</evidence>
<feature type="coiled-coil region" evidence="5">
    <location>
        <begin position="625"/>
        <end position="766"/>
    </location>
</feature>
<sequence>MEVSRAECVRVAVNIRPLITSELLIGCTDCITVVPGEPQVQIGSHAFTFDYVYGSTGSRSSAIFDDCIYPLLDALFHGYNATVLAYGQTGSGKTYTMGTNYTGEESSGGIIPKVMESIFSRVEAMKDSTEFLIRVSFIEIFKEEVFDLLDPNSSATSKVEGVCVTKPTGPARVPIQIRETVSGGITLAGVTEAEVRTKEEMASYLSHGSTARATGSTNMNSQSSGHAMYIPDISSGSWQSDQTPLRAFQAILTIFGGNVKHPSETLVEFADIQTAELSFYTLYFFEDEPSQPTPPEPNPTTNPNSTHSPCRSHAIFTISMEQKKIARVGVSNDDVGDDILCAKLHLVDLAGSERAKRTGADGMRFKEGIHINKGLLALGNVISALGDEKKRKEGGHDSLGGNSKTVMIACVSPADTNAEETLNTLKYANRARNIQNKAVINRDPMAAQMQRMRSQIEQLQSELLYFRGDAGAPFEELQILKHKISLLEESNAELQRELQERRITCDHLTQRALDAQVEKDKLIMKIESARNGKSWDEMESDSDQNVSLLKSYVSKIQELEGELLHLQSLNSSKHSDFVVDGTDLDDDSLRAKNAYFRSLNELSSACDTKGEIEDDEKELEYTSLQEKFDMELKELDKKLEQKEAEMKRFASADTSVLKLHYEKKLLELEQEKKALQKEIEELRHDLASISSTSDDGAQKLKEDYLQKLNVLEKQVSELKKKQDAQSQLLRQKQKSDEAAKRLQDEIQRIKSQKVQLQHKIKQESEQFRLWKASREKEVLQLKKEGRRNEYEMHKLLALNQRQKMVLQRKTEEASMATKRLKELLESRKASSRETLGAGNGNGPGVQHFSISSCLDACLSRDLVKYYRFVSSTLLTNTLFYIEKALMQAIEHELEVTVRVHEVRSQYEHQMEERARMAREVAKLKEEADMLKQKDFGSFPETMSPGARNSRIFALENMLTTSSSTLVSMASQLSEAEERERVFSGRGRWNQVRSLAEAKNMMNYLFNLASSSRCKLWDKELDSREKDSEIRDLKEKVVKLSGLVRQLEIQKAELLHREKLQKLASKKHDMDNAGRKYDFREGPRRSVILLEDMDTSESEHSSTDSADDDDWVESGKRPRKKRNSKAGGQSRVGSDISSSENLRTENSGICCSCSKSSFCKLKKCECRAAGGTCRDSCSCAPNKCTNRETIKVEELDDFPQSAVAEGIGNLSGSDDTQKYHDLASHGAMLLQSALVDEPAEANDDCESKRKPLSEIGNKMARAKAPKPNPRKKWRKSVIQLVSVAPPSSQPENTEAPKKAENTAVEVDIPLKLPRTMRSAASNGNPFRVRNSDQPDESAANNKETVASASRSPVRQARTLDEKENYGP</sequence>
<dbReference type="PANTHER" id="PTHR47969:SF6">
    <property type="entry name" value="KINESIN-LIKE PROTEIN KIN-4C"/>
    <property type="match status" value="1"/>
</dbReference>
<feature type="coiled-coil region" evidence="5">
    <location>
        <begin position="906"/>
        <end position="933"/>
    </location>
</feature>
<evidence type="ECO:0000259" key="7">
    <source>
        <dbReference type="PROSITE" id="PS50067"/>
    </source>
</evidence>
<dbReference type="SMART" id="SM00129">
    <property type="entry name" value="KISc"/>
    <property type="match status" value="1"/>
</dbReference>
<dbReference type="Gene3D" id="3.40.850.10">
    <property type="entry name" value="Kinesin motor domain"/>
    <property type="match status" value="2"/>
</dbReference>
<dbReference type="InterPro" id="IPR027640">
    <property type="entry name" value="Kinesin-like_fam"/>
</dbReference>
<evidence type="ECO:0000313" key="9">
    <source>
        <dbReference type="Proteomes" id="UP000288805"/>
    </source>
</evidence>
<feature type="compositionally biased region" description="Polar residues" evidence="6">
    <location>
        <begin position="1337"/>
        <end position="1351"/>
    </location>
</feature>
<dbReference type="GO" id="GO:0005524">
    <property type="term" value="F:ATP binding"/>
    <property type="evidence" value="ECO:0007669"/>
    <property type="project" value="UniProtKB-UniRule"/>
</dbReference>
<feature type="compositionally biased region" description="Pro residues" evidence="6">
    <location>
        <begin position="291"/>
        <end position="300"/>
    </location>
</feature>
<dbReference type="GO" id="GO:0003777">
    <property type="term" value="F:microtubule motor activity"/>
    <property type="evidence" value="ECO:0007669"/>
    <property type="project" value="InterPro"/>
</dbReference>
<dbReference type="PROSITE" id="PS00411">
    <property type="entry name" value="KINESIN_MOTOR_1"/>
    <property type="match status" value="1"/>
</dbReference>
<feature type="binding site" evidence="4">
    <location>
        <begin position="87"/>
        <end position="94"/>
    </location>
    <ligand>
        <name>ATP</name>
        <dbReference type="ChEBI" id="CHEBI:30616"/>
    </ligand>
</feature>
<feature type="compositionally biased region" description="Polar residues" evidence="6">
    <location>
        <begin position="1130"/>
        <end position="1141"/>
    </location>
</feature>
<gene>
    <name evidence="8" type="primary">KIN4C_4</name>
    <name evidence="8" type="ORF">CK203_033149</name>
</gene>
<feature type="coiled-coil region" evidence="5">
    <location>
        <begin position="477"/>
        <end position="511"/>
    </location>
</feature>
<dbReference type="PANTHER" id="PTHR47969">
    <property type="entry name" value="CHROMOSOME-ASSOCIATED KINESIN KIF4A-RELATED"/>
    <property type="match status" value="1"/>
</dbReference>
<feature type="domain" description="Kinesin motor" evidence="7">
    <location>
        <begin position="8"/>
        <end position="434"/>
    </location>
</feature>
<feature type="region of interest" description="Disordered" evidence="6">
    <location>
        <begin position="288"/>
        <end position="310"/>
    </location>
</feature>
<dbReference type="SUPFAM" id="SSF52540">
    <property type="entry name" value="P-loop containing nucleoside triphosphate hydrolases"/>
    <property type="match status" value="2"/>
</dbReference>
<comment type="similarity">
    <text evidence="4">Belongs to the TRAFAC class myosin-kinesin ATPase superfamily. Kinesin family.</text>
</comment>
<evidence type="ECO:0000256" key="5">
    <source>
        <dbReference type="SAM" id="Coils"/>
    </source>
</evidence>
<dbReference type="GO" id="GO:0008017">
    <property type="term" value="F:microtubule binding"/>
    <property type="evidence" value="ECO:0007669"/>
    <property type="project" value="InterPro"/>
</dbReference>
<evidence type="ECO:0000256" key="2">
    <source>
        <dbReference type="ARBA" id="ARBA00022840"/>
    </source>
</evidence>
<comment type="caution">
    <text evidence="8">The sequence shown here is derived from an EMBL/GenBank/DDBJ whole genome shotgun (WGS) entry which is preliminary data.</text>
</comment>
<dbReference type="InterPro" id="IPR027417">
    <property type="entry name" value="P-loop_NTPase"/>
</dbReference>
<reference evidence="8 9" key="1">
    <citation type="journal article" date="2018" name="PLoS Genet.">
        <title>Population sequencing reveals clonal diversity and ancestral inbreeding in the grapevine cultivar Chardonnay.</title>
        <authorList>
            <person name="Roach M.J."/>
            <person name="Johnson D.L."/>
            <person name="Bohlmann J."/>
            <person name="van Vuuren H.J."/>
            <person name="Jones S.J."/>
            <person name="Pretorius I.S."/>
            <person name="Schmidt S.A."/>
            <person name="Borneman A.R."/>
        </authorList>
    </citation>
    <scope>NUCLEOTIDE SEQUENCE [LARGE SCALE GENOMIC DNA]</scope>
    <source>
        <strain evidence="9">cv. Chardonnay</strain>
        <tissue evidence="8">Leaf</tissue>
    </source>
</reference>
<feature type="compositionally biased region" description="Basic residues" evidence="6">
    <location>
        <begin position="1259"/>
        <end position="1274"/>
    </location>
</feature>
<keyword evidence="2 4" id="KW-0067">ATP-binding</keyword>
<dbReference type="PROSITE" id="PS50067">
    <property type="entry name" value="KINESIN_MOTOR_2"/>
    <property type="match status" value="1"/>
</dbReference>
<dbReference type="InterPro" id="IPR036961">
    <property type="entry name" value="Kinesin_motor_dom_sf"/>
</dbReference>
<name>A0A438G0A7_VITVI</name>
<feature type="compositionally biased region" description="Basic and acidic residues" evidence="6">
    <location>
        <begin position="1356"/>
        <end position="1366"/>
    </location>
</feature>
<keyword evidence="3 4" id="KW-0505">Motor protein</keyword>
<protein>
    <submittedName>
        <fullName evidence="8">Kinesin-like protein KIN-4C</fullName>
    </submittedName>
</protein>
<evidence type="ECO:0000313" key="8">
    <source>
        <dbReference type="EMBL" id="RVW65652.1"/>
    </source>
</evidence>
<dbReference type="Pfam" id="PF25764">
    <property type="entry name" value="KIF21A_4th"/>
    <property type="match status" value="1"/>
</dbReference>
<accession>A0A438G0A7</accession>
<dbReference type="Pfam" id="PF00225">
    <property type="entry name" value="Kinesin"/>
    <property type="match status" value="2"/>
</dbReference>
<dbReference type="EMBL" id="QGNW01000687">
    <property type="protein sequence ID" value="RVW65652.1"/>
    <property type="molecule type" value="Genomic_DNA"/>
</dbReference>
<evidence type="ECO:0000256" key="3">
    <source>
        <dbReference type="ARBA" id="ARBA00023175"/>
    </source>
</evidence>
<dbReference type="GO" id="GO:0007018">
    <property type="term" value="P:microtubule-based movement"/>
    <property type="evidence" value="ECO:0007669"/>
    <property type="project" value="InterPro"/>
</dbReference>